<evidence type="ECO:0000256" key="8">
    <source>
        <dbReference type="PIRNR" id="PIRNR001369"/>
    </source>
</evidence>
<keyword evidence="4" id="KW-0816">Tricarboxylic acid cycle</keyword>
<evidence type="ECO:0000256" key="6">
    <source>
        <dbReference type="ARBA" id="ARBA00049052"/>
    </source>
</evidence>
<proteinExistence type="inferred from homology"/>
<feature type="active site" evidence="9">
    <location>
        <position position="312"/>
    </location>
</feature>
<comment type="catalytic activity">
    <reaction evidence="7">
        <text>oxaloacetate + acetyl-CoA + H2O = citrate + CoA + H(+)</text>
        <dbReference type="Rhea" id="RHEA:16845"/>
        <dbReference type="ChEBI" id="CHEBI:15377"/>
        <dbReference type="ChEBI" id="CHEBI:15378"/>
        <dbReference type="ChEBI" id="CHEBI:16452"/>
        <dbReference type="ChEBI" id="CHEBI:16947"/>
        <dbReference type="ChEBI" id="CHEBI:57287"/>
        <dbReference type="ChEBI" id="CHEBI:57288"/>
        <dbReference type="EC" id="2.3.3.16"/>
    </reaction>
</comment>
<dbReference type="PROSITE" id="PS00480">
    <property type="entry name" value="CITRATE_SYNTHASE"/>
    <property type="match status" value="1"/>
</dbReference>
<dbReference type="GO" id="GO:0006099">
    <property type="term" value="P:tricarboxylic acid cycle"/>
    <property type="evidence" value="ECO:0007669"/>
    <property type="project" value="UniProtKB-UniPathway"/>
</dbReference>
<dbReference type="PRINTS" id="PR00143">
    <property type="entry name" value="CITRTSNTHASE"/>
</dbReference>
<comment type="similarity">
    <text evidence="3 8 10">Belongs to the citrate synthase family.</text>
</comment>
<comment type="pathway">
    <text evidence="2">Organic acid metabolism; propanoate degradation.</text>
</comment>
<evidence type="ECO:0000256" key="10">
    <source>
        <dbReference type="RuleBase" id="RU003406"/>
    </source>
</evidence>
<keyword evidence="5 8" id="KW-0808">Transferase</keyword>
<dbReference type="InterPro" id="IPR016142">
    <property type="entry name" value="Citrate_synth-like_lrg_a-sub"/>
</dbReference>
<dbReference type="AlphaFoldDB" id="A0A6L8LTD8"/>
<organism evidence="11 12">
    <name type="scientific">Vibrio tetraodonis subsp. pristinus</name>
    <dbReference type="NCBI Taxonomy" id="2695891"/>
    <lineage>
        <taxon>Bacteria</taxon>
        <taxon>Pseudomonadati</taxon>
        <taxon>Pseudomonadota</taxon>
        <taxon>Gammaproteobacteria</taxon>
        <taxon>Vibrionales</taxon>
        <taxon>Vibrionaceae</taxon>
        <taxon>Vibrio</taxon>
    </lineage>
</organism>
<gene>
    <name evidence="11" type="primary">prpC</name>
    <name evidence="11" type="ORF">GTG28_04400</name>
</gene>
<dbReference type="UniPathway" id="UPA00223">
    <property type="reaction ID" value="UER00717"/>
</dbReference>
<evidence type="ECO:0000313" key="11">
    <source>
        <dbReference type="EMBL" id="MYM58456.1"/>
    </source>
</evidence>
<accession>A0A6L8LTD8</accession>
<keyword evidence="11" id="KW-0012">Acyltransferase</keyword>
<feature type="active site" evidence="9">
    <location>
        <position position="261"/>
    </location>
</feature>
<evidence type="ECO:0000256" key="4">
    <source>
        <dbReference type="ARBA" id="ARBA00022532"/>
    </source>
</evidence>
<evidence type="ECO:0000256" key="3">
    <source>
        <dbReference type="ARBA" id="ARBA00010566"/>
    </source>
</evidence>
<dbReference type="InterPro" id="IPR036969">
    <property type="entry name" value="Citrate_synthase_sf"/>
</dbReference>
<dbReference type="NCBIfam" id="NF009006">
    <property type="entry name" value="PRK12351.1"/>
    <property type="match status" value="1"/>
</dbReference>
<dbReference type="InterPro" id="IPR019810">
    <property type="entry name" value="Citrate_synthase_AS"/>
</dbReference>
<dbReference type="GO" id="GO:0005975">
    <property type="term" value="P:carbohydrate metabolic process"/>
    <property type="evidence" value="ECO:0007669"/>
    <property type="project" value="TreeGrafter"/>
</dbReference>
<dbReference type="RefSeq" id="WP_160927319.1">
    <property type="nucleotide sequence ID" value="NZ_WWEU01000001.1"/>
</dbReference>
<dbReference type="SUPFAM" id="SSF48256">
    <property type="entry name" value="Citrate synthase"/>
    <property type="match status" value="1"/>
</dbReference>
<dbReference type="GO" id="GO:0005737">
    <property type="term" value="C:cytoplasm"/>
    <property type="evidence" value="ECO:0007669"/>
    <property type="project" value="InterPro"/>
</dbReference>
<dbReference type="Gene3D" id="1.10.230.10">
    <property type="entry name" value="Cytochrome P450-Terp, domain 2"/>
    <property type="match status" value="1"/>
</dbReference>
<evidence type="ECO:0000256" key="7">
    <source>
        <dbReference type="ARBA" id="ARBA00049288"/>
    </source>
</evidence>
<dbReference type="PIRSF" id="PIRSF001369">
    <property type="entry name" value="Citrate_synth"/>
    <property type="match status" value="1"/>
</dbReference>
<dbReference type="InterPro" id="IPR016143">
    <property type="entry name" value="Citrate_synth-like_sm_a-sub"/>
</dbReference>
<dbReference type="Proteomes" id="UP000478571">
    <property type="component" value="Unassembled WGS sequence"/>
</dbReference>
<dbReference type="InterPro" id="IPR024176">
    <property type="entry name" value="Citrate_synthase_bac-typ"/>
</dbReference>
<dbReference type="InterPro" id="IPR011278">
    <property type="entry name" value="2-MeCitrate/Citrate_synth_II"/>
</dbReference>
<evidence type="ECO:0000256" key="1">
    <source>
        <dbReference type="ARBA" id="ARBA00004751"/>
    </source>
</evidence>
<dbReference type="PANTHER" id="PTHR11739">
    <property type="entry name" value="CITRATE SYNTHASE"/>
    <property type="match status" value="1"/>
</dbReference>
<dbReference type="GO" id="GO:0019679">
    <property type="term" value="P:propionate metabolic process, methylcitrate cycle"/>
    <property type="evidence" value="ECO:0007669"/>
    <property type="project" value="TreeGrafter"/>
</dbReference>
<dbReference type="FunFam" id="1.10.230.10:FF:000003">
    <property type="entry name" value="Citrate synthase"/>
    <property type="match status" value="1"/>
</dbReference>
<dbReference type="Gene3D" id="1.10.580.10">
    <property type="entry name" value="Citrate Synthase, domain 1"/>
    <property type="match status" value="1"/>
</dbReference>
<dbReference type="InterPro" id="IPR002020">
    <property type="entry name" value="Citrate_synthase"/>
</dbReference>
<dbReference type="EMBL" id="WWEU01000001">
    <property type="protein sequence ID" value="MYM58456.1"/>
    <property type="molecule type" value="Genomic_DNA"/>
</dbReference>
<evidence type="ECO:0000313" key="12">
    <source>
        <dbReference type="Proteomes" id="UP000478571"/>
    </source>
</evidence>
<evidence type="ECO:0000256" key="9">
    <source>
        <dbReference type="PIRSR" id="PIRSR001369-1"/>
    </source>
</evidence>
<evidence type="ECO:0000256" key="5">
    <source>
        <dbReference type="ARBA" id="ARBA00022679"/>
    </source>
</evidence>
<comment type="catalytic activity">
    <reaction evidence="6">
        <text>propanoyl-CoA + oxaloacetate + H2O = (2S,3S)-2-methylcitrate + CoA + H(+)</text>
        <dbReference type="Rhea" id="RHEA:23780"/>
        <dbReference type="ChEBI" id="CHEBI:15377"/>
        <dbReference type="ChEBI" id="CHEBI:15378"/>
        <dbReference type="ChEBI" id="CHEBI:16452"/>
        <dbReference type="ChEBI" id="CHEBI:57287"/>
        <dbReference type="ChEBI" id="CHEBI:57392"/>
        <dbReference type="ChEBI" id="CHEBI:58853"/>
        <dbReference type="EC" id="2.3.3.5"/>
    </reaction>
</comment>
<comment type="pathway">
    <text evidence="1">Carbohydrate metabolism; tricarboxylic acid cycle; isocitrate from oxaloacetate: step 1/2.</text>
</comment>
<protein>
    <recommendedName>
        <fullName evidence="8">Citrate synthase</fullName>
    </recommendedName>
</protein>
<name>A0A6L8LTD8_9VIBR</name>
<dbReference type="CDD" id="cd06108">
    <property type="entry name" value="Ec2MCS_like"/>
    <property type="match status" value="1"/>
</dbReference>
<dbReference type="Pfam" id="PF00285">
    <property type="entry name" value="Citrate_synt"/>
    <property type="match status" value="1"/>
</dbReference>
<dbReference type="GO" id="GO:0050440">
    <property type="term" value="F:2-methylcitrate synthase activity"/>
    <property type="evidence" value="ECO:0007669"/>
    <property type="project" value="UniProtKB-EC"/>
</dbReference>
<dbReference type="PANTHER" id="PTHR11739:SF25">
    <property type="entry name" value="CITRATE SYNTHASE-RELATED PROTEIN DDB_G0287281"/>
    <property type="match status" value="1"/>
</dbReference>
<comment type="caution">
    <text evidence="11">The sequence shown here is derived from an EMBL/GenBank/DDBJ whole genome shotgun (WGS) entry which is preliminary data.</text>
</comment>
<dbReference type="GO" id="GO:0036440">
    <property type="term" value="F:citrate synthase activity"/>
    <property type="evidence" value="ECO:0007669"/>
    <property type="project" value="UniProtKB-EC"/>
</dbReference>
<keyword evidence="12" id="KW-1185">Reference proteome</keyword>
<dbReference type="NCBIfam" id="TIGR01800">
    <property type="entry name" value="cit_synth_II"/>
    <property type="match status" value="1"/>
</dbReference>
<evidence type="ECO:0000256" key="2">
    <source>
        <dbReference type="ARBA" id="ARBA00005026"/>
    </source>
</evidence>
<reference evidence="11 12" key="1">
    <citation type="submission" date="2020-01" db="EMBL/GenBank/DDBJ databases">
        <title>Draft Genome Sequence of Vibrio sp. strain OCN044, Isolated from a Healthy Coral at Palmyra Atoll.</title>
        <authorList>
            <person name="Videau P."/>
            <person name="Loughran R."/>
            <person name="Esquivel A."/>
            <person name="Deadmond M."/>
            <person name="Paddock B.E."/>
            <person name="Saw J.H."/>
            <person name="Ushijima B."/>
        </authorList>
    </citation>
    <scope>NUCLEOTIDE SEQUENCE [LARGE SCALE GENOMIC DNA]</scope>
    <source>
        <strain evidence="11 12">OCN044</strain>
    </source>
</reference>
<sequence length="375" mass="42029">MSTKELGGAGLRGQSAGSTALCTVGKTGTGLTYRGYDIHDLANNAQFEEVAHLLLRGHLPTQQELDAYKTRLISLRGLPEEVKKALELLPRNAHPMDVMRTGCSVLGNIEQESDFSGQLNATERMLALFPAIICYWYRFSHDGVKIDTQDQSQNCIGGYFLKMLTDTEPTELHKQVMHCSLILYAEHEFNASTFAARVCASTLSDIHSCITAAIGTLRGPLHGGANEAAMDMIQDWQTPEEAESNIMRMLANKDKIMGFGHAIYRESDPRNALIKRWSKELSEQVGDKHLYAVSERVEAVMKREKGLFCNADFFHASAYHFMDIPTKLFTPIFVMSRLTGWAAHVFEQRANNRIIRPSADYTGPDAQEWLPINRR</sequence>